<dbReference type="Proteomes" id="UP001597010">
    <property type="component" value="Unassembled WGS sequence"/>
</dbReference>
<dbReference type="InterPro" id="IPR037401">
    <property type="entry name" value="SnoaL-like"/>
</dbReference>
<evidence type="ECO:0000313" key="2">
    <source>
        <dbReference type="EMBL" id="MFD0793119.1"/>
    </source>
</evidence>
<reference evidence="3" key="1">
    <citation type="journal article" date="2019" name="Int. J. Syst. Evol. Microbiol.">
        <title>The Global Catalogue of Microorganisms (GCM) 10K type strain sequencing project: providing services to taxonomists for standard genome sequencing and annotation.</title>
        <authorList>
            <consortium name="The Broad Institute Genomics Platform"/>
            <consortium name="The Broad Institute Genome Sequencing Center for Infectious Disease"/>
            <person name="Wu L."/>
            <person name="Ma J."/>
        </authorList>
    </citation>
    <scope>NUCLEOTIDE SEQUENCE [LARGE SCALE GENOMIC DNA]</scope>
    <source>
        <strain evidence="3">CCUG 61484</strain>
    </source>
</reference>
<dbReference type="RefSeq" id="WP_377112444.1">
    <property type="nucleotide sequence ID" value="NZ_JBHTHZ010000002.1"/>
</dbReference>
<evidence type="ECO:0000313" key="3">
    <source>
        <dbReference type="Proteomes" id="UP001597010"/>
    </source>
</evidence>
<dbReference type="SUPFAM" id="SSF54427">
    <property type="entry name" value="NTF2-like"/>
    <property type="match status" value="1"/>
</dbReference>
<proteinExistence type="predicted"/>
<evidence type="ECO:0000259" key="1">
    <source>
        <dbReference type="Pfam" id="PF12680"/>
    </source>
</evidence>
<dbReference type="InterPro" id="IPR032710">
    <property type="entry name" value="NTF2-like_dom_sf"/>
</dbReference>
<dbReference type="Pfam" id="PF12680">
    <property type="entry name" value="SnoaL_2"/>
    <property type="match status" value="1"/>
</dbReference>
<name>A0ABW3AQJ7_9SPHI</name>
<dbReference type="Gene3D" id="3.10.450.50">
    <property type="match status" value="1"/>
</dbReference>
<gene>
    <name evidence="2" type="ORF">ACFQZX_05785</name>
</gene>
<protein>
    <submittedName>
        <fullName evidence="2">Nuclear transport factor 2 family protein</fullName>
    </submittedName>
</protein>
<keyword evidence="3" id="KW-1185">Reference proteome</keyword>
<sequence>MTALEQYVAGWRNHDAAAILEVLTPDCIVIESFGPVYRGHDVIAQWVSTWLAEDGRVLDWTIHELRSMGDVQIADWTFHYSWRGKENTFDGATIAKLHDGKIAYLREYATTAPLYDWQGL</sequence>
<accession>A0ABW3AQJ7</accession>
<organism evidence="2 3">
    <name type="scientific">Mucilaginibacter litoreus</name>
    <dbReference type="NCBI Taxonomy" id="1048221"/>
    <lineage>
        <taxon>Bacteria</taxon>
        <taxon>Pseudomonadati</taxon>
        <taxon>Bacteroidota</taxon>
        <taxon>Sphingobacteriia</taxon>
        <taxon>Sphingobacteriales</taxon>
        <taxon>Sphingobacteriaceae</taxon>
        <taxon>Mucilaginibacter</taxon>
    </lineage>
</organism>
<dbReference type="EMBL" id="JBHTHZ010000002">
    <property type="protein sequence ID" value="MFD0793119.1"/>
    <property type="molecule type" value="Genomic_DNA"/>
</dbReference>
<feature type="domain" description="SnoaL-like" evidence="1">
    <location>
        <begin position="5"/>
        <end position="104"/>
    </location>
</feature>
<comment type="caution">
    <text evidence="2">The sequence shown here is derived from an EMBL/GenBank/DDBJ whole genome shotgun (WGS) entry which is preliminary data.</text>
</comment>